<comment type="caution">
    <text evidence="8">The sequence shown here is derived from an EMBL/GenBank/DDBJ whole genome shotgun (WGS) entry which is preliminary data.</text>
</comment>
<dbReference type="Proteomes" id="UP001500325">
    <property type="component" value="Unassembled WGS sequence"/>
</dbReference>
<gene>
    <name evidence="8" type="ORF">GCM10023215_01860</name>
</gene>
<comment type="similarity">
    <text evidence="1">Belongs to the heat shock protein 70 family.</text>
</comment>
<keyword evidence="5" id="KW-0143">Chaperone</keyword>
<dbReference type="PRINTS" id="PR00301">
    <property type="entry name" value="HEATSHOCK70"/>
</dbReference>
<dbReference type="PANTHER" id="PTHR45639">
    <property type="entry name" value="HSC70CB, ISOFORM G-RELATED"/>
    <property type="match status" value="1"/>
</dbReference>
<name>A0ABP8VWM8_9PSEU</name>
<keyword evidence="4" id="KW-0346">Stress response</keyword>
<feature type="region of interest" description="Disordered" evidence="6">
    <location>
        <begin position="439"/>
        <end position="461"/>
    </location>
</feature>
<protein>
    <recommendedName>
        <fullName evidence="10">Hsp70 protein</fullName>
    </recommendedName>
</protein>
<evidence type="ECO:0000313" key="8">
    <source>
        <dbReference type="EMBL" id="GAA4673960.1"/>
    </source>
</evidence>
<feature type="region of interest" description="Disordered" evidence="6">
    <location>
        <begin position="559"/>
        <end position="662"/>
    </location>
</feature>
<feature type="compositionally biased region" description="Pro residues" evidence="6">
    <location>
        <begin position="605"/>
        <end position="617"/>
    </location>
</feature>
<dbReference type="InterPro" id="IPR018181">
    <property type="entry name" value="Heat_shock_70_CS"/>
</dbReference>
<evidence type="ECO:0000256" key="1">
    <source>
        <dbReference type="ARBA" id="ARBA00007381"/>
    </source>
</evidence>
<evidence type="ECO:0008006" key="10">
    <source>
        <dbReference type="Google" id="ProtNLM"/>
    </source>
</evidence>
<keyword evidence="2" id="KW-0547">Nucleotide-binding</keyword>
<dbReference type="EMBL" id="BAABIC010000001">
    <property type="protein sequence ID" value="GAA4673960.1"/>
    <property type="molecule type" value="Genomic_DNA"/>
</dbReference>
<evidence type="ECO:0000256" key="5">
    <source>
        <dbReference type="ARBA" id="ARBA00023186"/>
    </source>
</evidence>
<evidence type="ECO:0000313" key="9">
    <source>
        <dbReference type="Proteomes" id="UP001500325"/>
    </source>
</evidence>
<dbReference type="SUPFAM" id="SSF53067">
    <property type="entry name" value="Actin-like ATPase domain"/>
    <property type="match status" value="2"/>
</dbReference>
<keyword evidence="7" id="KW-1133">Transmembrane helix</keyword>
<organism evidence="8 9">
    <name type="scientific">Pseudonocardia yuanmonensis</name>
    <dbReference type="NCBI Taxonomy" id="1095914"/>
    <lineage>
        <taxon>Bacteria</taxon>
        <taxon>Bacillati</taxon>
        <taxon>Actinomycetota</taxon>
        <taxon>Actinomycetes</taxon>
        <taxon>Pseudonocardiales</taxon>
        <taxon>Pseudonocardiaceae</taxon>
        <taxon>Pseudonocardia</taxon>
    </lineage>
</organism>
<evidence type="ECO:0000256" key="4">
    <source>
        <dbReference type="ARBA" id="ARBA00023016"/>
    </source>
</evidence>
<reference evidence="9" key="1">
    <citation type="journal article" date="2019" name="Int. J. Syst. Evol. Microbiol.">
        <title>The Global Catalogue of Microorganisms (GCM) 10K type strain sequencing project: providing services to taxonomists for standard genome sequencing and annotation.</title>
        <authorList>
            <consortium name="The Broad Institute Genomics Platform"/>
            <consortium name="The Broad Institute Genome Sequencing Center for Infectious Disease"/>
            <person name="Wu L."/>
            <person name="Ma J."/>
        </authorList>
    </citation>
    <scope>NUCLEOTIDE SEQUENCE [LARGE SCALE GENOMIC DNA]</scope>
    <source>
        <strain evidence="9">JCM 18055</strain>
    </source>
</reference>
<keyword evidence="3" id="KW-0067">ATP-binding</keyword>
<evidence type="ECO:0000256" key="6">
    <source>
        <dbReference type="SAM" id="MobiDB-lite"/>
    </source>
</evidence>
<accession>A0ABP8VWM8</accession>
<dbReference type="Gene3D" id="3.30.420.40">
    <property type="match status" value="2"/>
</dbReference>
<dbReference type="Pfam" id="PF00012">
    <property type="entry name" value="HSP70"/>
    <property type="match status" value="2"/>
</dbReference>
<proteinExistence type="inferred from homology"/>
<keyword evidence="9" id="KW-1185">Reference proteome</keyword>
<feature type="compositionally biased region" description="Pro residues" evidence="6">
    <location>
        <begin position="651"/>
        <end position="662"/>
    </location>
</feature>
<keyword evidence="7" id="KW-0472">Membrane</keyword>
<feature type="compositionally biased region" description="Low complexity" evidence="6">
    <location>
        <begin position="618"/>
        <end position="650"/>
    </location>
</feature>
<keyword evidence="7" id="KW-0812">Transmembrane</keyword>
<feature type="transmembrane region" description="Helical" evidence="7">
    <location>
        <begin position="521"/>
        <end position="542"/>
    </location>
</feature>
<evidence type="ECO:0000256" key="3">
    <source>
        <dbReference type="ARBA" id="ARBA00022840"/>
    </source>
</evidence>
<evidence type="ECO:0000256" key="7">
    <source>
        <dbReference type="SAM" id="Phobius"/>
    </source>
</evidence>
<dbReference type="Gene3D" id="3.90.640.10">
    <property type="entry name" value="Actin, Chain A, domain 4"/>
    <property type="match status" value="1"/>
</dbReference>
<dbReference type="PROSITE" id="PS01036">
    <property type="entry name" value="HSP70_3"/>
    <property type="match status" value="1"/>
</dbReference>
<sequence length="662" mass="67357">MDRVDGRPAPQHVGAEDRPKTVTMTYLLGVDVGTTRTAAAVSRADRPGSPEMVSLGDRSTDVPSVLFLGPDGEVLVGEAAERRAVTDPDRVVREFKRRVGDPTPIVVGGRAWAAEELCARLLRWVVDKVAMQEGGPADRIAVTHPASWGSHKRDLMAAAAHAQGLTVTFLAEPQAAALHYAAGERVPTGSTIAVYDLGGGTFDAAVVRKDGGFGLLGRPEGLEHLGGVDFDQVVFDHVAEGAPEAFAGIDETDPAVLAAVARLRRECTEAKEALSADTEVTIPVLMPAYRGSVRLHRSEFEEAIRPSIAETVDALRRAVESAGTDPERLSVVLLVGGSSRIPLVAQLVSEQLGRPVAVDTDPKNAIAKGAVLAFLPQALLGATGAHPAVGGALAAGAAFTGVQGAIGADGGPPTQLAGTGAWPAPGATGQWAPGATEMWAGQPGQPGQPGPPVQGGGDPYTAPAYGLYSGPDSEAVTEALPTSAGATRFDGPPARPAVGGGLFDSYAEYDDTPARKGRSPFIMIGAGGLVAAVALVAGVALWPDSSSVGNANSRIDNSVLAPVPTPDPASPAPTATLAPPSDEPAPPPEAGGNPAAPAPRTQAPAPNPRPVDPPPPVVTTSTQPTTTTTQPQPTTTTTVAPPPTTTTTVVVPPPPSGQQPPP</sequence>
<dbReference type="PANTHER" id="PTHR45639:SF34">
    <property type="entry name" value="CHAPERONE PROTEIN DNAK"/>
    <property type="match status" value="1"/>
</dbReference>
<feature type="compositionally biased region" description="Low complexity" evidence="6">
    <location>
        <begin position="590"/>
        <end position="604"/>
    </location>
</feature>
<dbReference type="RefSeq" id="WP_345377686.1">
    <property type="nucleotide sequence ID" value="NZ_BAABIC010000001.1"/>
</dbReference>
<dbReference type="InterPro" id="IPR043129">
    <property type="entry name" value="ATPase_NBD"/>
</dbReference>
<dbReference type="InterPro" id="IPR013126">
    <property type="entry name" value="Hsp_70_fam"/>
</dbReference>
<evidence type="ECO:0000256" key="2">
    <source>
        <dbReference type="ARBA" id="ARBA00022741"/>
    </source>
</evidence>